<keyword evidence="6" id="KW-1185">Reference proteome</keyword>
<protein>
    <recommendedName>
        <fullName evidence="7">Ribosomal protein S19</fullName>
    </recommendedName>
</protein>
<sequence length="229" mass="26233">MLGGDFLVEEESESESESEKTRLGLPLPLLIKLVVTAATTSLPSLLFTHPKRCLPFLLLPLLRYSLYSLLENPMIPRCLLFPYFVVCFHGPQYEFQYVKIGGRMRPTMMLRVLSKQFLGIFGDAASTVVKKPPPPPLVSRKPAFIDAFLYKMKKNPKLLSNKTIWSRRSTILPEFVDQTVKIYNGKTTIRCRITEGKVGHKFGEFALTRKRKTREQTNAKNVKQLKKKK</sequence>
<gene>
    <name evidence="5" type="ORF">VNO78_25292</name>
</gene>
<dbReference type="GO" id="GO:0006412">
    <property type="term" value="P:translation"/>
    <property type="evidence" value="ECO:0007669"/>
    <property type="project" value="InterPro"/>
</dbReference>
<reference evidence="5 6" key="1">
    <citation type="submission" date="2024-01" db="EMBL/GenBank/DDBJ databases">
        <title>The genomes of 5 underutilized Papilionoideae crops provide insights into root nodulation and disease resistanc.</title>
        <authorList>
            <person name="Jiang F."/>
        </authorList>
    </citation>
    <scope>NUCLEOTIDE SEQUENCE [LARGE SCALE GENOMIC DNA]</scope>
    <source>
        <strain evidence="5">DUOXIRENSHENG_FW03</strain>
        <tissue evidence="5">Leaves</tissue>
    </source>
</reference>
<evidence type="ECO:0000313" key="6">
    <source>
        <dbReference type="Proteomes" id="UP001386955"/>
    </source>
</evidence>
<keyword evidence="3 4" id="KW-0687">Ribonucleoprotein</keyword>
<evidence type="ECO:0000256" key="4">
    <source>
        <dbReference type="RuleBase" id="RU003485"/>
    </source>
</evidence>
<dbReference type="PROSITE" id="PS00323">
    <property type="entry name" value="RIBOSOMAL_S19"/>
    <property type="match status" value="1"/>
</dbReference>
<comment type="similarity">
    <text evidence="1 4">Belongs to the universal ribosomal protein uS19 family.</text>
</comment>
<dbReference type="HAMAP" id="MF_00531">
    <property type="entry name" value="Ribosomal_uS19"/>
    <property type="match status" value="1"/>
</dbReference>
<evidence type="ECO:0000256" key="3">
    <source>
        <dbReference type="ARBA" id="ARBA00023274"/>
    </source>
</evidence>
<dbReference type="FunFam" id="3.30.860.10:FF:000003">
    <property type="entry name" value="Ribosomal protein S19, mitochondrial"/>
    <property type="match status" value="1"/>
</dbReference>
<organism evidence="5 6">
    <name type="scientific">Psophocarpus tetragonolobus</name>
    <name type="common">Winged bean</name>
    <name type="synonym">Dolichos tetragonolobus</name>
    <dbReference type="NCBI Taxonomy" id="3891"/>
    <lineage>
        <taxon>Eukaryota</taxon>
        <taxon>Viridiplantae</taxon>
        <taxon>Streptophyta</taxon>
        <taxon>Embryophyta</taxon>
        <taxon>Tracheophyta</taxon>
        <taxon>Spermatophyta</taxon>
        <taxon>Magnoliopsida</taxon>
        <taxon>eudicotyledons</taxon>
        <taxon>Gunneridae</taxon>
        <taxon>Pentapetalae</taxon>
        <taxon>rosids</taxon>
        <taxon>fabids</taxon>
        <taxon>Fabales</taxon>
        <taxon>Fabaceae</taxon>
        <taxon>Papilionoideae</taxon>
        <taxon>50 kb inversion clade</taxon>
        <taxon>NPAAA clade</taxon>
        <taxon>indigoferoid/millettioid clade</taxon>
        <taxon>Phaseoleae</taxon>
        <taxon>Psophocarpus</taxon>
    </lineage>
</organism>
<dbReference type="InterPro" id="IPR023575">
    <property type="entry name" value="Ribosomal_uS19_SF"/>
</dbReference>
<evidence type="ECO:0008006" key="7">
    <source>
        <dbReference type="Google" id="ProtNLM"/>
    </source>
</evidence>
<dbReference type="GO" id="GO:0005763">
    <property type="term" value="C:mitochondrial small ribosomal subunit"/>
    <property type="evidence" value="ECO:0007669"/>
    <property type="project" value="TreeGrafter"/>
</dbReference>
<dbReference type="PANTHER" id="PTHR11880">
    <property type="entry name" value="RIBOSOMAL PROTEIN S19P FAMILY MEMBER"/>
    <property type="match status" value="1"/>
</dbReference>
<evidence type="ECO:0000313" key="5">
    <source>
        <dbReference type="EMBL" id="KAK7389995.1"/>
    </source>
</evidence>
<dbReference type="GO" id="GO:0003735">
    <property type="term" value="F:structural constituent of ribosome"/>
    <property type="evidence" value="ECO:0007669"/>
    <property type="project" value="InterPro"/>
</dbReference>
<keyword evidence="2 4" id="KW-0689">Ribosomal protein</keyword>
<dbReference type="InterPro" id="IPR002222">
    <property type="entry name" value="Ribosomal_uS19"/>
</dbReference>
<dbReference type="PRINTS" id="PR00975">
    <property type="entry name" value="RIBOSOMALS19"/>
</dbReference>
<proteinExistence type="inferred from homology"/>
<dbReference type="SUPFAM" id="SSF54570">
    <property type="entry name" value="Ribosomal protein S19"/>
    <property type="match status" value="1"/>
</dbReference>
<dbReference type="GO" id="GO:0003723">
    <property type="term" value="F:RNA binding"/>
    <property type="evidence" value="ECO:0007669"/>
    <property type="project" value="InterPro"/>
</dbReference>
<dbReference type="Gene3D" id="3.30.860.10">
    <property type="entry name" value="30s Ribosomal Protein S19, Chain A"/>
    <property type="match status" value="1"/>
</dbReference>
<dbReference type="GO" id="GO:0000028">
    <property type="term" value="P:ribosomal small subunit assembly"/>
    <property type="evidence" value="ECO:0007669"/>
    <property type="project" value="TreeGrafter"/>
</dbReference>
<dbReference type="AlphaFoldDB" id="A0AAN9S5P8"/>
<accession>A0AAN9S5P8</accession>
<dbReference type="Proteomes" id="UP001386955">
    <property type="component" value="Unassembled WGS sequence"/>
</dbReference>
<evidence type="ECO:0000256" key="1">
    <source>
        <dbReference type="ARBA" id="ARBA00007345"/>
    </source>
</evidence>
<comment type="caution">
    <text evidence="5">The sequence shown here is derived from an EMBL/GenBank/DDBJ whole genome shotgun (WGS) entry which is preliminary data.</text>
</comment>
<evidence type="ECO:0000256" key="2">
    <source>
        <dbReference type="ARBA" id="ARBA00022980"/>
    </source>
</evidence>
<dbReference type="EMBL" id="JAYMYS010000006">
    <property type="protein sequence ID" value="KAK7389995.1"/>
    <property type="molecule type" value="Genomic_DNA"/>
</dbReference>
<name>A0AAN9S5P8_PSOTE</name>
<dbReference type="Pfam" id="PF00203">
    <property type="entry name" value="Ribosomal_S19"/>
    <property type="match status" value="1"/>
</dbReference>
<dbReference type="InterPro" id="IPR020934">
    <property type="entry name" value="Ribosomal_uS19_CS"/>
</dbReference>
<dbReference type="PANTHER" id="PTHR11880:SF67">
    <property type="entry name" value="SMALL RIBOSOMAL SUBUNIT PROTEIN US19M"/>
    <property type="match status" value="1"/>
</dbReference>